<keyword evidence="1" id="KW-0812">Transmembrane</keyword>
<feature type="transmembrane region" description="Helical" evidence="1">
    <location>
        <begin position="350"/>
        <end position="374"/>
    </location>
</feature>
<evidence type="ECO:0000313" key="2">
    <source>
        <dbReference type="EMBL" id="SJZ81145.1"/>
    </source>
</evidence>
<reference evidence="3" key="1">
    <citation type="submission" date="2017-02" db="EMBL/GenBank/DDBJ databases">
        <authorList>
            <person name="Varghese N."/>
            <person name="Submissions S."/>
        </authorList>
    </citation>
    <scope>NUCLEOTIDE SEQUENCE [LARGE SCALE GENOMIC DNA]</scope>
    <source>
        <strain evidence="3">ATCC BAA-1030</strain>
    </source>
</reference>
<dbReference type="OrthoDB" id="2014935at2"/>
<feature type="transmembrane region" description="Helical" evidence="1">
    <location>
        <begin position="244"/>
        <end position="262"/>
    </location>
</feature>
<feature type="transmembrane region" description="Helical" evidence="1">
    <location>
        <begin position="89"/>
        <end position="107"/>
    </location>
</feature>
<dbReference type="AlphaFoldDB" id="A0A1T4NPV2"/>
<keyword evidence="1" id="KW-1133">Transmembrane helix</keyword>
<evidence type="ECO:0000256" key="1">
    <source>
        <dbReference type="SAM" id="Phobius"/>
    </source>
</evidence>
<evidence type="ECO:0000313" key="3">
    <source>
        <dbReference type="Proteomes" id="UP000190328"/>
    </source>
</evidence>
<feature type="transmembrane region" description="Helical" evidence="1">
    <location>
        <begin position="128"/>
        <end position="156"/>
    </location>
</feature>
<feature type="transmembrane region" description="Helical" evidence="1">
    <location>
        <begin position="303"/>
        <end position="322"/>
    </location>
</feature>
<gene>
    <name evidence="2" type="ORF">SAMN02745116_01492</name>
</gene>
<proteinExistence type="predicted"/>
<dbReference type="Proteomes" id="UP000190328">
    <property type="component" value="Unassembled WGS sequence"/>
</dbReference>
<protein>
    <submittedName>
        <fullName evidence="2">ABC-2 type transport system permease protein</fullName>
    </submittedName>
</protein>
<organism evidence="2 3">
    <name type="scientific">Pilibacter termitis</name>
    <dbReference type="NCBI Taxonomy" id="263852"/>
    <lineage>
        <taxon>Bacteria</taxon>
        <taxon>Bacillati</taxon>
        <taxon>Bacillota</taxon>
        <taxon>Bacilli</taxon>
        <taxon>Lactobacillales</taxon>
        <taxon>Enterococcaceae</taxon>
        <taxon>Pilibacter</taxon>
    </lineage>
</organism>
<feature type="transmembrane region" description="Helical" evidence="1">
    <location>
        <begin position="439"/>
        <end position="456"/>
    </location>
</feature>
<feature type="transmembrane region" description="Helical" evidence="1">
    <location>
        <begin position="512"/>
        <end position="529"/>
    </location>
</feature>
<dbReference type="EMBL" id="FUXI01000016">
    <property type="protein sequence ID" value="SJZ81145.1"/>
    <property type="molecule type" value="Genomic_DNA"/>
</dbReference>
<dbReference type="RefSeq" id="WP_078807430.1">
    <property type="nucleotide sequence ID" value="NZ_FUXI01000016.1"/>
</dbReference>
<feature type="transmembrane region" description="Helical" evidence="1">
    <location>
        <begin position="201"/>
        <end position="217"/>
    </location>
</feature>
<feature type="transmembrane region" description="Helical" evidence="1">
    <location>
        <begin position="20"/>
        <end position="42"/>
    </location>
</feature>
<keyword evidence="1" id="KW-0472">Membrane</keyword>
<sequence>MKRNFTQTSKMLRHLFKRDWLKLLIWYLAFVSFAAGFVAPMYDIYGKNPVGLAGMYETLQNPAMIALCGTSGARSAEQFSIGAMYAQEMLLFTAIIFAIVAILHVITRTRKEEDDGMLELIRSFSVGRLANTVAVLAEMLLFHLLVGISIACLIQVQQVSGFTDFTSNLVFAFALAGQGFLWATIALFCSQLAKTSGSAKGLSIAVIGVLYILRMATDMKEVSLSYFNPLSWSYLTSVYVKNDVLPLFWTLCFSFLMLVFAFQLETRRDMNAGFLPERIGRAYAKKSLLGVDGLIFRLQKTYIISWVFGIFLGGATYGSIFGDMDKFLDTSPIMKQMFLQNPKYSIQEQFMATLFMILALLSACFALGSMMKLTTEEKRNHLEQIYAMRISRRKLYFTHFCLSIICATLGQFVATLGLWLAQLSVMKQPIEWIEIAKAGFVWLPAIYLFIGVLTLLQGFFPRFTAIIWGMVAYSFFISYFGKLVNLPKIMEKLDIFSYTPRLPIDKMNANPLYLLIFSLICVAIGFVGYKNRDLIGE</sequence>
<accession>A0A1T4NPV2</accession>
<feature type="transmembrane region" description="Helical" evidence="1">
    <location>
        <begin position="395"/>
        <end position="419"/>
    </location>
</feature>
<feature type="transmembrane region" description="Helical" evidence="1">
    <location>
        <begin position="168"/>
        <end position="189"/>
    </location>
</feature>
<name>A0A1T4NPV2_9ENTE</name>
<dbReference type="STRING" id="263852.SAMN02745116_01492"/>
<feature type="transmembrane region" description="Helical" evidence="1">
    <location>
        <begin position="463"/>
        <end position="481"/>
    </location>
</feature>
<keyword evidence="3" id="KW-1185">Reference proteome</keyword>